<sequence>MKKLLSIIGATTLITSTVASVAACSKSEMSIKVDSGWISKDSVSDITALALDKIAFPNIKKAIVREYGDEWWTKIYISYLTFAWEFKENGEVYKTSDLQKNVGNGLFDILTLDYTITYFSFYSEEYESPIIVDGSHNGYETRNRNVLTMQAVHPDINGKQYNSSHSYDIPSSERARFQQIMSGWAHRKLVIDMKVKKI</sequence>
<evidence type="ECO:0008006" key="4">
    <source>
        <dbReference type="Google" id="ProtNLM"/>
    </source>
</evidence>
<protein>
    <recommendedName>
        <fullName evidence="4">Lipoprotein</fullName>
    </recommendedName>
</protein>
<evidence type="ECO:0000256" key="1">
    <source>
        <dbReference type="SAM" id="SignalP"/>
    </source>
</evidence>
<keyword evidence="1" id="KW-0732">Signal</keyword>
<dbReference type="EMBL" id="CP024870">
    <property type="protein sequence ID" value="ATX70915.1"/>
    <property type="molecule type" value="Genomic_DNA"/>
</dbReference>
<dbReference type="Proteomes" id="UP000231179">
    <property type="component" value="Chromosome"/>
</dbReference>
<dbReference type="AlphaFoldDB" id="A0A2K8KGW0"/>
<feature type="signal peptide" evidence="1">
    <location>
        <begin position="1"/>
        <end position="22"/>
    </location>
</feature>
<dbReference type="InterPro" id="IPR054816">
    <property type="entry name" value="Lipoprotein_mollicutes-type_CS"/>
</dbReference>
<dbReference type="PROSITE" id="PS51257">
    <property type="entry name" value="PROKAR_LIPOPROTEIN"/>
    <property type="match status" value="1"/>
</dbReference>
<gene>
    <name evidence="2" type="ORF">SCLAR_v1c05960</name>
</gene>
<reference evidence="2 3" key="1">
    <citation type="submission" date="2017-11" db="EMBL/GenBank/DDBJ databases">
        <title>Complete genome sequence of Spiroplasma clarkii CN-5 (DSM 19994).</title>
        <authorList>
            <person name="Tsai Y.-M."/>
            <person name="Chang A."/>
            <person name="Lo W.-S."/>
            <person name="Kuo C.-H."/>
        </authorList>
    </citation>
    <scope>NUCLEOTIDE SEQUENCE [LARGE SCALE GENOMIC DNA]</scope>
    <source>
        <strain evidence="2 3">CN-5</strain>
    </source>
</reference>
<name>A0A2K8KGW0_9MOLU</name>
<evidence type="ECO:0000313" key="3">
    <source>
        <dbReference type="Proteomes" id="UP000231179"/>
    </source>
</evidence>
<keyword evidence="3" id="KW-1185">Reference proteome</keyword>
<organism evidence="2 3">
    <name type="scientific">Spiroplasma clarkii</name>
    <dbReference type="NCBI Taxonomy" id="2139"/>
    <lineage>
        <taxon>Bacteria</taxon>
        <taxon>Bacillati</taxon>
        <taxon>Mycoplasmatota</taxon>
        <taxon>Mollicutes</taxon>
        <taxon>Entomoplasmatales</taxon>
        <taxon>Spiroplasmataceae</taxon>
        <taxon>Spiroplasma</taxon>
    </lineage>
</organism>
<accession>A0A2K8KGW0</accession>
<proteinExistence type="predicted"/>
<dbReference type="NCBIfam" id="NF038029">
    <property type="entry name" value="LP_plasma"/>
    <property type="match status" value="1"/>
</dbReference>
<feature type="chain" id="PRO_5014901066" description="Lipoprotein" evidence="1">
    <location>
        <begin position="23"/>
        <end position="198"/>
    </location>
</feature>
<evidence type="ECO:0000313" key="2">
    <source>
        <dbReference type="EMBL" id="ATX70915.1"/>
    </source>
</evidence>
<dbReference type="RefSeq" id="WP_100254467.1">
    <property type="nucleotide sequence ID" value="NZ_CP024870.1"/>
</dbReference>